<name>A0A2G8K733_STIJA</name>
<reference evidence="1 2" key="1">
    <citation type="journal article" date="2017" name="PLoS Biol.">
        <title>The sea cucumber genome provides insights into morphological evolution and visceral regeneration.</title>
        <authorList>
            <person name="Zhang X."/>
            <person name="Sun L."/>
            <person name="Yuan J."/>
            <person name="Sun Y."/>
            <person name="Gao Y."/>
            <person name="Zhang L."/>
            <person name="Li S."/>
            <person name="Dai H."/>
            <person name="Hamel J.F."/>
            <person name="Liu C."/>
            <person name="Yu Y."/>
            <person name="Liu S."/>
            <person name="Lin W."/>
            <person name="Guo K."/>
            <person name="Jin S."/>
            <person name="Xu P."/>
            <person name="Storey K.B."/>
            <person name="Huan P."/>
            <person name="Zhang T."/>
            <person name="Zhou Y."/>
            <person name="Zhang J."/>
            <person name="Lin C."/>
            <person name="Li X."/>
            <person name="Xing L."/>
            <person name="Huo D."/>
            <person name="Sun M."/>
            <person name="Wang L."/>
            <person name="Mercier A."/>
            <person name="Li F."/>
            <person name="Yang H."/>
            <person name="Xiang J."/>
        </authorList>
    </citation>
    <scope>NUCLEOTIDE SEQUENCE [LARGE SCALE GENOMIC DNA]</scope>
    <source>
        <strain evidence="1">Shaxun</strain>
        <tissue evidence="1">Muscle</tissue>
    </source>
</reference>
<protein>
    <submittedName>
        <fullName evidence="1">Uncharacterized protein</fullName>
    </submittedName>
</protein>
<comment type="caution">
    <text evidence="1">The sequence shown here is derived from an EMBL/GenBank/DDBJ whole genome shotgun (WGS) entry which is preliminary data.</text>
</comment>
<proteinExistence type="predicted"/>
<accession>A0A2G8K733</accession>
<sequence length="210" mass="23700">MSSRARLKLTESRRRSFAPLPSHGPYIFSCHFERQWHEGSSQAQSHFPILYFNGGRLRLPARNTYFGRCPSMGYEWGGGLHVRLVRLHPVALSSFCHLVRRVVPLGWRRITRADWFAFFSSIHRVTSPFAMCMLPIGLLLDENFLTHCLPLFLVVLHVSWSDTVSVPDSGLLCLLVLSRSGGAYGSLTVRYLARKSSARVSKPGTKDGKP</sequence>
<dbReference type="Proteomes" id="UP000230750">
    <property type="component" value="Unassembled WGS sequence"/>
</dbReference>
<evidence type="ECO:0000313" key="1">
    <source>
        <dbReference type="EMBL" id="PIK43753.1"/>
    </source>
</evidence>
<keyword evidence="2" id="KW-1185">Reference proteome</keyword>
<gene>
    <name evidence="1" type="ORF">BSL78_19388</name>
</gene>
<dbReference type="AlphaFoldDB" id="A0A2G8K733"/>
<dbReference type="EMBL" id="MRZV01000827">
    <property type="protein sequence ID" value="PIK43753.1"/>
    <property type="molecule type" value="Genomic_DNA"/>
</dbReference>
<organism evidence="1 2">
    <name type="scientific">Stichopus japonicus</name>
    <name type="common">Sea cucumber</name>
    <dbReference type="NCBI Taxonomy" id="307972"/>
    <lineage>
        <taxon>Eukaryota</taxon>
        <taxon>Metazoa</taxon>
        <taxon>Echinodermata</taxon>
        <taxon>Eleutherozoa</taxon>
        <taxon>Echinozoa</taxon>
        <taxon>Holothuroidea</taxon>
        <taxon>Aspidochirotacea</taxon>
        <taxon>Aspidochirotida</taxon>
        <taxon>Stichopodidae</taxon>
        <taxon>Apostichopus</taxon>
    </lineage>
</organism>
<evidence type="ECO:0000313" key="2">
    <source>
        <dbReference type="Proteomes" id="UP000230750"/>
    </source>
</evidence>